<reference evidence="2" key="1">
    <citation type="journal article" date="2019" name="Int. J. Syst. Evol. Microbiol.">
        <title>The Global Catalogue of Microorganisms (GCM) 10K type strain sequencing project: providing services to taxonomists for standard genome sequencing and annotation.</title>
        <authorList>
            <consortium name="The Broad Institute Genomics Platform"/>
            <consortium name="The Broad Institute Genome Sequencing Center for Infectious Disease"/>
            <person name="Wu L."/>
            <person name="Ma J."/>
        </authorList>
    </citation>
    <scope>NUCLEOTIDE SEQUENCE [LARGE SCALE GENOMIC DNA]</scope>
    <source>
        <strain evidence="2">KCTC 32239</strain>
    </source>
</reference>
<proteinExistence type="predicted"/>
<evidence type="ECO:0000313" key="2">
    <source>
        <dbReference type="Proteomes" id="UP000619761"/>
    </source>
</evidence>
<organism evidence="1 2">
    <name type="scientific">Cellvibrio zantedeschiae</name>
    <dbReference type="NCBI Taxonomy" id="1237077"/>
    <lineage>
        <taxon>Bacteria</taxon>
        <taxon>Pseudomonadati</taxon>
        <taxon>Pseudomonadota</taxon>
        <taxon>Gammaproteobacteria</taxon>
        <taxon>Cellvibrionales</taxon>
        <taxon>Cellvibrionaceae</taxon>
        <taxon>Cellvibrio</taxon>
    </lineage>
</organism>
<comment type="caution">
    <text evidence="1">The sequence shown here is derived from an EMBL/GenBank/DDBJ whole genome shotgun (WGS) entry which is preliminary data.</text>
</comment>
<keyword evidence="2" id="KW-1185">Reference proteome</keyword>
<sequence>MVILGSTISESIKAVTAPTNNVTLAKKIADFTFSIGKALCSALKNAELKKIIKIAVHNNVNLVEFICQEKNWLEFLSSIVVGVKDLRNSAIKTSES</sequence>
<dbReference type="EMBL" id="BMYZ01000001">
    <property type="protein sequence ID" value="GGY64018.1"/>
    <property type="molecule type" value="Genomic_DNA"/>
</dbReference>
<gene>
    <name evidence="1" type="ORF">GCM10011613_04690</name>
</gene>
<name>A0ABQ3ARR3_9GAMM</name>
<accession>A0ABQ3ARR3</accession>
<dbReference type="Proteomes" id="UP000619761">
    <property type="component" value="Unassembled WGS sequence"/>
</dbReference>
<protein>
    <recommendedName>
        <fullName evidence="3">Four helix bundle protein</fullName>
    </recommendedName>
</protein>
<evidence type="ECO:0008006" key="3">
    <source>
        <dbReference type="Google" id="ProtNLM"/>
    </source>
</evidence>
<evidence type="ECO:0000313" key="1">
    <source>
        <dbReference type="EMBL" id="GGY64018.1"/>
    </source>
</evidence>